<keyword evidence="3" id="KW-1185">Reference proteome</keyword>
<dbReference type="PANTHER" id="PTHR46889">
    <property type="entry name" value="TRANSPOSASE INSF FOR INSERTION SEQUENCE IS3B-RELATED"/>
    <property type="match status" value="1"/>
</dbReference>
<dbReference type="PANTHER" id="PTHR46889:SF4">
    <property type="entry name" value="TRANSPOSASE INSO FOR INSERTION SEQUENCE ELEMENT IS911B-RELATED"/>
    <property type="match status" value="1"/>
</dbReference>
<dbReference type="InterPro" id="IPR012337">
    <property type="entry name" value="RNaseH-like_sf"/>
</dbReference>
<dbReference type="SUPFAM" id="SSF53098">
    <property type="entry name" value="Ribonuclease H-like"/>
    <property type="match status" value="1"/>
</dbReference>
<dbReference type="Pfam" id="PF13683">
    <property type="entry name" value="rve_3"/>
    <property type="match status" value="1"/>
</dbReference>
<dbReference type="InterPro" id="IPR036397">
    <property type="entry name" value="RNaseH_sf"/>
</dbReference>
<dbReference type="RefSeq" id="WP_084276615.1">
    <property type="nucleotide sequence ID" value="NZ_FWWZ01000001.1"/>
</dbReference>
<feature type="domain" description="Integrase catalytic" evidence="1">
    <location>
        <begin position="103"/>
        <end position="284"/>
    </location>
</feature>
<gene>
    <name evidence="2" type="ORF">SAMN05660197_1899</name>
</gene>
<dbReference type="GO" id="GO:0015074">
    <property type="term" value="P:DNA integration"/>
    <property type="evidence" value="ECO:0007669"/>
    <property type="project" value="InterPro"/>
</dbReference>
<accession>A0A1W1WUR0</accession>
<dbReference type="GO" id="GO:0003676">
    <property type="term" value="F:nucleic acid binding"/>
    <property type="evidence" value="ECO:0007669"/>
    <property type="project" value="InterPro"/>
</dbReference>
<dbReference type="InterPro" id="IPR001584">
    <property type="entry name" value="Integrase_cat-core"/>
</dbReference>
<evidence type="ECO:0000313" key="3">
    <source>
        <dbReference type="Proteomes" id="UP000192602"/>
    </source>
</evidence>
<evidence type="ECO:0000259" key="1">
    <source>
        <dbReference type="PROSITE" id="PS50994"/>
    </source>
</evidence>
<dbReference type="AlphaFoldDB" id="A0A1W1WUR0"/>
<protein>
    <submittedName>
        <fullName evidence="2">Putative transposase</fullName>
    </submittedName>
</protein>
<dbReference type="NCBIfam" id="NF033516">
    <property type="entry name" value="transpos_IS3"/>
    <property type="match status" value="1"/>
</dbReference>
<dbReference type="InterPro" id="IPR050900">
    <property type="entry name" value="Transposase_IS3/IS150/IS904"/>
</dbReference>
<evidence type="ECO:0000313" key="2">
    <source>
        <dbReference type="EMBL" id="SMC10064.1"/>
    </source>
</evidence>
<sequence>MQVQSKMRSEGYPISITKLCKLLNIPRRSFYYKPVKRIRKLDEERVKKVKEKIEKFPTYGYRCLALLLGMNKKAVQRILQLKSWQVRKRSKGHRPRAKMMPSRSHYPNQRWTIDMTRIYSINDGWSTLACVIDTCTREIVGWRLSKSGKAKTAEAALQEGLIYRFGRLQRLKEPIVLRSDNGLVFTSKSFTKTIKDYNFTQEFITPYTPERPSEATTPQAKPRTNGMIERFFRTIKEECIWHYNFKSLKESNKIIEEWINFYNQKRKHSALQYKTPVEVFHLVA</sequence>
<dbReference type="InterPro" id="IPR048020">
    <property type="entry name" value="Transpos_IS3"/>
</dbReference>
<dbReference type="Gene3D" id="3.30.420.10">
    <property type="entry name" value="Ribonuclease H-like superfamily/Ribonuclease H"/>
    <property type="match status" value="1"/>
</dbReference>
<proteinExistence type="predicted"/>
<reference evidence="3" key="1">
    <citation type="submission" date="2017-04" db="EMBL/GenBank/DDBJ databases">
        <authorList>
            <person name="Varghese N."/>
            <person name="Submissions S."/>
        </authorList>
    </citation>
    <scope>NUCLEOTIDE SEQUENCE [LARGE SCALE GENOMIC DNA]</scope>
    <source>
        <strain evidence="3">DSM 16512</strain>
    </source>
</reference>
<organism evidence="2 3">
    <name type="scientific">Nitratiruptor tergarcus DSM 16512</name>
    <dbReference type="NCBI Taxonomy" id="1069081"/>
    <lineage>
        <taxon>Bacteria</taxon>
        <taxon>Pseudomonadati</taxon>
        <taxon>Campylobacterota</taxon>
        <taxon>Epsilonproteobacteria</taxon>
        <taxon>Nautiliales</taxon>
        <taxon>Nitratiruptoraceae</taxon>
        <taxon>Nitratiruptor</taxon>
    </lineage>
</organism>
<name>A0A1W1WUR0_9BACT</name>
<dbReference type="Proteomes" id="UP000192602">
    <property type="component" value="Unassembled WGS sequence"/>
</dbReference>
<dbReference type="PROSITE" id="PS50994">
    <property type="entry name" value="INTEGRASE"/>
    <property type="match status" value="1"/>
</dbReference>
<dbReference type="STRING" id="1069081.SAMN05660197_1899"/>
<dbReference type="EMBL" id="FWWZ01000001">
    <property type="protein sequence ID" value="SMC10064.1"/>
    <property type="molecule type" value="Genomic_DNA"/>
</dbReference>
<dbReference type="Pfam" id="PF00665">
    <property type="entry name" value="rve"/>
    <property type="match status" value="1"/>
</dbReference>
<dbReference type="OrthoDB" id="9801287at2"/>